<name>A0A7X8SLM3_9BACT</name>
<gene>
    <name evidence="2" type="ORF">HGP29_14825</name>
</gene>
<dbReference type="EMBL" id="JABAIL010000004">
    <property type="protein sequence ID" value="NLR92489.1"/>
    <property type="molecule type" value="Genomic_DNA"/>
</dbReference>
<dbReference type="AlphaFoldDB" id="A0A7X8SLM3"/>
<proteinExistence type="predicted"/>
<protein>
    <submittedName>
        <fullName evidence="2">DUF58 domain-containing protein</fullName>
    </submittedName>
</protein>
<evidence type="ECO:0000259" key="1">
    <source>
        <dbReference type="SMART" id="SM00327"/>
    </source>
</evidence>
<dbReference type="Gene3D" id="3.40.50.410">
    <property type="entry name" value="von Willebrand factor, type A domain"/>
    <property type="match status" value="1"/>
</dbReference>
<feature type="domain" description="VWFA" evidence="1">
    <location>
        <begin position="79"/>
        <end position="261"/>
    </location>
</feature>
<organism evidence="2 3">
    <name type="scientific">Flammeovirga agarivorans</name>
    <dbReference type="NCBI Taxonomy" id="2726742"/>
    <lineage>
        <taxon>Bacteria</taxon>
        <taxon>Pseudomonadati</taxon>
        <taxon>Bacteroidota</taxon>
        <taxon>Cytophagia</taxon>
        <taxon>Cytophagales</taxon>
        <taxon>Flammeovirgaceae</taxon>
        <taxon>Flammeovirga</taxon>
    </lineage>
</organism>
<dbReference type="PANTHER" id="PTHR33608">
    <property type="entry name" value="BLL2464 PROTEIN"/>
    <property type="match status" value="1"/>
</dbReference>
<reference evidence="2 3" key="1">
    <citation type="submission" date="2020-04" db="EMBL/GenBank/DDBJ databases">
        <title>Flammeovirga sp. SR4, a novel species isolated from seawater.</title>
        <authorList>
            <person name="Wang X."/>
        </authorList>
    </citation>
    <scope>NUCLEOTIDE SEQUENCE [LARGE SCALE GENOMIC DNA]</scope>
    <source>
        <strain evidence="2 3">SR4</strain>
    </source>
</reference>
<dbReference type="InterPro" id="IPR036465">
    <property type="entry name" value="vWFA_dom_sf"/>
</dbReference>
<dbReference type="InterPro" id="IPR002035">
    <property type="entry name" value="VWF_A"/>
</dbReference>
<dbReference type="InterPro" id="IPR002881">
    <property type="entry name" value="DUF58"/>
</dbReference>
<comment type="caution">
    <text evidence="2">The sequence shown here is derived from an EMBL/GenBank/DDBJ whole genome shotgun (WGS) entry which is preliminary data.</text>
</comment>
<evidence type="ECO:0000313" key="2">
    <source>
        <dbReference type="EMBL" id="NLR92489.1"/>
    </source>
</evidence>
<dbReference type="SUPFAM" id="SSF53300">
    <property type="entry name" value="vWA-like"/>
    <property type="match status" value="1"/>
</dbReference>
<evidence type="ECO:0000313" key="3">
    <source>
        <dbReference type="Proteomes" id="UP000585050"/>
    </source>
</evidence>
<dbReference type="Proteomes" id="UP000585050">
    <property type="component" value="Unassembled WGS sequence"/>
</dbReference>
<dbReference type="Pfam" id="PF01882">
    <property type="entry name" value="DUF58"/>
    <property type="match status" value="1"/>
</dbReference>
<sequence length="303" mass="35498">MIQEISFDTIRQYGNIELLAKQMVEGFITGLHKSPYHGFSVEFAEHNLYNPGESTRHIDWKVYARTDKLFTKRYEEETNLRAMIILDRSPSMYYPDKTYDKMAFSTLAAASLGYMLQKQRDAVGLCTFSDDIEEITPVKSTKTHIHQIFVKLQQMLEKPPTQKGTHIAKVLHQVAETIHKRSLVIIFSDMMGQMGNRDEMFAALQHLKHNNHEVLLFHVADHTTELQLEFPERPMVFVDVETGQKEKLRPSQIREKYKNTIQELYHDLNVKCGQYKIDYVEVDSKKDIDQVILPYLIKRTRMR</sequence>
<dbReference type="PANTHER" id="PTHR33608:SF7">
    <property type="entry name" value="DUF58 DOMAIN-CONTAINING PROTEIN"/>
    <property type="match status" value="1"/>
</dbReference>
<keyword evidence="3" id="KW-1185">Reference proteome</keyword>
<dbReference type="SMART" id="SM00327">
    <property type="entry name" value="VWA"/>
    <property type="match status" value="1"/>
</dbReference>
<dbReference type="RefSeq" id="WP_168883199.1">
    <property type="nucleotide sequence ID" value="NZ_JABAIL010000004.1"/>
</dbReference>
<accession>A0A7X8SLM3</accession>